<evidence type="ECO:0000313" key="4">
    <source>
        <dbReference type="Proteomes" id="UP000298714"/>
    </source>
</evidence>
<organism evidence="3 4">
    <name type="scientific">Hankyongella ginsenosidimutans</name>
    <dbReference type="NCBI Taxonomy" id="1763828"/>
    <lineage>
        <taxon>Bacteria</taxon>
        <taxon>Pseudomonadati</taxon>
        <taxon>Pseudomonadota</taxon>
        <taxon>Alphaproteobacteria</taxon>
        <taxon>Sphingomonadales</taxon>
        <taxon>Sphingomonadaceae</taxon>
        <taxon>Hankyongella</taxon>
    </lineage>
</organism>
<name>A0A4D7C628_9SPHN</name>
<dbReference type="Gene3D" id="3.10.310.50">
    <property type="match status" value="1"/>
</dbReference>
<dbReference type="PANTHER" id="PTHR30373:SF8">
    <property type="entry name" value="BLL7265 PROTEIN"/>
    <property type="match status" value="1"/>
</dbReference>
<dbReference type="InterPro" id="IPR007621">
    <property type="entry name" value="TPM_dom"/>
</dbReference>
<evidence type="ECO:0000313" key="3">
    <source>
        <dbReference type="EMBL" id="QCI79200.1"/>
    </source>
</evidence>
<dbReference type="PANTHER" id="PTHR30373">
    <property type="entry name" value="UPF0603 PROTEIN YGCG"/>
    <property type="match status" value="1"/>
</dbReference>
<feature type="domain" description="TPM" evidence="2">
    <location>
        <begin position="109"/>
        <end position="186"/>
    </location>
</feature>
<feature type="transmembrane region" description="Helical" evidence="1">
    <location>
        <begin position="48"/>
        <end position="69"/>
    </location>
</feature>
<evidence type="ECO:0000259" key="2">
    <source>
        <dbReference type="Pfam" id="PF04536"/>
    </source>
</evidence>
<gene>
    <name evidence="3" type="ORF">E6W36_05445</name>
</gene>
<dbReference type="Proteomes" id="UP000298714">
    <property type="component" value="Chromosome"/>
</dbReference>
<keyword evidence="1" id="KW-1133">Transmembrane helix</keyword>
<feature type="transmembrane region" description="Helical" evidence="1">
    <location>
        <begin position="75"/>
        <end position="98"/>
    </location>
</feature>
<dbReference type="RefSeq" id="WP_222874024.1">
    <property type="nucleotide sequence ID" value="NZ_CP039704.1"/>
</dbReference>
<proteinExistence type="predicted"/>
<sequence length="207" mass="22001">MEVQVAAGETLSAADISRVSAAVARIETLTSGEIVCMVAPRALDPEPYAWALSGMLALATPWALLWLTAWPLLDILLAQLGVLALGMAIVRVLGLRAIPGSLVKRRVREEAEARFVQHGLANTSGRTGLLLFVALAEHRVEVVVDTALADPALQPVWDTMVATVVAAIREERLADGLIAAVDQAAEALARIAPPRPDDRNELPNVIA</sequence>
<keyword evidence="4" id="KW-1185">Reference proteome</keyword>
<reference evidence="4" key="1">
    <citation type="submission" date="2019-04" db="EMBL/GenBank/DDBJ databases">
        <title>Complete genome sequence of Sphingomonas sp. W1-2-3.</title>
        <authorList>
            <person name="Im W.T."/>
        </authorList>
    </citation>
    <scope>NUCLEOTIDE SEQUENCE [LARGE SCALE GENOMIC DNA]</scope>
    <source>
        <strain evidence="4">W1-2-3</strain>
    </source>
</reference>
<evidence type="ECO:0000256" key="1">
    <source>
        <dbReference type="SAM" id="Phobius"/>
    </source>
</evidence>
<keyword evidence="1" id="KW-0812">Transmembrane</keyword>
<accession>A0A4D7C628</accession>
<dbReference type="AlphaFoldDB" id="A0A4D7C628"/>
<protein>
    <recommendedName>
        <fullName evidence="2">TPM domain-containing protein</fullName>
    </recommendedName>
</protein>
<keyword evidence="1" id="KW-0472">Membrane</keyword>
<dbReference type="KEGG" id="hgn:E6W36_05445"/>
<dbReference type="EMBL" id="CP039704">
    <property type="protein sequence ID" value="QCI79200.1"/>
    <property type="molecule type" value="Genomic_DNA"/>
</dbReference>
<dbReference type="Pfam" id="PF04536">
    <property type="entry name" value="TPM_phosphatase"/>
    <property type="match status" value="1"/>
</dbReference>